<keyword evidence="5" id="KW-1185">Reference proteome</keyword>
<evidence type="ECO:0000313" key="3">
    <source>
        <dbReference type="EMBL" id="OAV92789.1"/>
    </source>
</evidence>
<dbReference type="GO" id="GO:0005737">
    <property type="term" value="C:cytoplasm"/>
    <property type="evidence" value="ECO:0007669"/>
    <property type="project" value="TreeGrafter"/>
</dbReference>
<dbReference type="EnsemblFungi" id="PTTG_12239-t43_2">
    <property type="protein sequence ID" value="PTTG_12239-t43_2-p1"/>
    <property type="gene ID" value="PTTG_12239"/>
</dbReference>
<feature type="compositionally biased region" description="Low complexity" evidence="1">
    <location>
        <begin position="874"/>
        <end position="891"/>
    </location>
</feature>
<dbReference type="Pfam" id="PF01399">
    <property type="entry name" value="PCI"/>
    <property type="match status" value="1"/>
</dbReference>
<dbReference type="STRING" id="630390.A0A180GK11"/>
<dbReference type="PANTHER" id="PTHR10855:SF1">
    <property type="entry name" value="26S PROTEASOME NON-ATPASE REGULATORY SUBUNIT 12"/>
    <property type="match status" value="1"/>
</dbReference>
<reference evidence="4" key="4">
    <citation type="submission" date="2025-05" db="UniProtKB">
        <authorList>
            <consortium name="EnsemblFungi"/>
        </authorList>
    </citation>
    <scope>IDENTIFICATION</scope>
    <source>
        <strain evidence="4">isolate 1-1 / race 1 (BBBD)</strain>
    </source>
</reference>
<dbReference type="VEuPathDB" id="FungiDB:PTTG_12239"/>
<dbReference type="Gene3D" id="1.10.10.10">
    <property type="entry name" value="Winged helix-like DNA-binding domain superfamily/Winged helix DNA-binding domain"/>
    <property type="match status" value="1"/>
</dbReference>
<proteinExistence type="predicted"/>
<feature type="domain" description="PCI" evidence="2">
    <location>
        <begin position="234"/>
        <end position="420"/>
    </location>
</feature>
<feature type="region of interest" description="Disordered" evidence="1">
    <location>
        <begin position="563"/>
        <end position="610"/>
    </location>
</feature>
<dbReference type="EMBL" id="ADAS02000059">
    <property type="protein sequence ID" value="OAV92789.1"/>
    <property type="molecule type" value="Genomic_DNA"/>
</dbReference>
<reference evidence="3" key="1">
    <citation type="submission" date="2009-11" db="EMBL/GenBank/DDBJ databases">
        <authorList>
            <consortium name="The Broad Institute Genome Sequencing Platform"/>
            <person name="Ward D."/>
            <person name="Feldgarden M."/>
            <person name="Earl A."/>
            <person name="Young S.K."/>
            <person name="Zeng Q."/>
            <person name="Koehrsen M."/>
            <person name="Alvarado L."/>
            <person name="Berlin A."/>
            <person name="Bochicchio J."/>
            <person name="Borenstein D."/>
            <person name="Chapman S.B."/>
            <person name="Chen Z."/>
            <person name="Engels R."/>
            <person name="Freedman E."/>
            <person name="Gellesch M."/>
            <person name="Goldberg J."/>
            <person name="Griggs A."/>
            <person name="Gujja S."/>
            <person name="Heilman E."/>
            <person name="Heiman D."/>
            <person name="Hepburn T."/>
            <person name="Howarth C."/>
            <person name="Jen D."/>
            <person name="Larson L."/>
            <person name="Lewis B."/>
            <person name="Mehta T."/>
            <person name="Park D."/>
            <person name="Pearson M."/>
            <person name="Roberts A."/>
            <person name="Saif S."/>
            <person name="Shea T."/>
            <person name="Shenoy N."/>
            <person name="Sisk P."/>
            <person name="Stolte C."/>
            <person name="Sykes S."/>
            <person name="Thomson T."/>
            <person name="Walk T."/>
            <person name="White J."/>
            <person name="Yandava C."/>
            <person name="Izard J."/>
            <person name="Baranova O.V."/>
            <person name="Blanton J.M."/>
            <person name="Tanner A.C."/>
            <person name="Dewhirst F.E."/>
            <person name="Haas B."/>
            <person name="Nusbaum C."/>
            <person name="Birren B."/>
        </authorList>
    </citation>
    <scope>NUCLEOTIDE SEQUENCE [LARGE SCALE GENOMIC DNA]</scope>
    <source>
        <strain evidence="3">1-1 BBBD Race 1</strain>
    </source>
</reference>
<dbReference type="PROSITE" id="PS50250">
    <property type="entry name" value="PCI"/>
    <property type="match status" value="1"/>
</dbReference>
<dbReference type="Pfam" id="PF22241">
    <property type="entry name" value="PSMD12-CSN4_N"/>
    <property type="match status" value="1"/>
</dbReference>
<feature type="region of interest" description="Disordered" evidence="1">
    <location>
        <begin position="645"/>
        <end position="688"/>
    </location>
</feature>
<dbReference type="InterPro" id="IPR000717">
    <property type="entry name" value="PCI_dom"/>
</dbReference>
<dbReference type="InterPro" id="IPR054559">
    <property type="entry name" value="PSMD12-CSN4-like_N"/>
</dbReference>
<name>A0A180GK11_PUCT1</name>
<evidence type="ECO:0000256" key="1">
    <source>
        <dbReference type="SAM" id="MobiDB-lite"/>
    </source>
</evidence>
<accession>A0A180GK11</accession>
<dbReference type="PANTHER" id="PTHR10855">
    <property type="entry name" value="26S PROTEASOME NON-ATPASE REGULATORY SUBUNIT 12/COP9 SIGNALOSOME COMPLEX SUBUNIT 4"/>
    <property type="match status" value="1"/>
</dbReference>
<feature type="compositionally biased region" description="Low complexity" evidence="1">
    <location>
        <begin position="811"/>
        <end position="828"/>
    </location>
</feature>
<evidence type="ECO:0000313" key="4">
    <source>
        <dbReference type="EnsemblFungi" id="PTTG_12239-t43_2-p1"/>
    </source>
</evidence>
<feature type="compositionally biased region" description="Low complexity" evidence="1">
    <location>
        <begin position="671"/>
        <end position="684"/>
    </location>
</feature>
<feature type="non-terminal residue" evidence="3">
    <location>
        <position position="901"/>
    </location>
</feature>
<reference evidence="4 5" key="3">
    <citation type="journal article" date="2017" name="G3 (Bethesda)">
        <title>Comparative analysis highlights variable genome content of wheat rusts and divergence of the mating loci.</title>
        <authorList>
            <person name="Cuomo C.A."/>
            <person name="Bakkeren G."/>
            <person name="Khalil H.B."/>
            <person name="Panwar V."/>
            <person name="Joly D."/>
            <person name="Linning R."/>
            <person name="Sakthikumar S."/>
            <person name="Song X."/>
            <person name="Adiconis X."/>
            <person name="Fan L."/>
            <person name="Goldberg J.M."/>
            <person name="Levin J.Z."/>
            <person name="Young S."/>
            <person name="Zeng Q."/>
            <person name="Anikster Y."/>
            <person name="Bruce M."/>
            <person name="Wang M."/>
            <person name="Yin C."/>
            <person name="McCallum B."/>
            <person name="Szabo L.J."/>
            <person name="Hulbert S."/>
            <person name="Chen X."/>
            <person name="Fellers J.P."/>
        </authorList>
    </citation>
    <scope>NUCLEOTIDE SEQUENCE</scope>
    <source>
        <strain evidence="5">Isolate 1-1 / race 1 (BBBD)</strain>
        <strain evidence="4">isolate 1-1 / race 1 (BBBD)</strain>
    </source>
</reference>
<feature type="region of interest" description="Disordered" evidence="1">
    <location>
        <begin position="862"/>
        <end position="901"/>
    </location>
</feature>
<protein>
    <submittedName>
        <fullName evidence="4">PCI domain-containing protein</fullName>
    </submittedName>
</protein>
<dbReference type="InterPro" id="IPR036390">
    <property type="entry name" value="WH_DNA-bd_sf"/>
</dbReference>
<dbReference type="Proteomes" id="UP000005240">
    <property type="component" value="Unassembled WGS sequence"/>
</dbReference>
<feature type="compositionally biased region" description="Low complexity" evidence="1">
    <location>
        <begin position="584"/>
        <end position="610"/>
    </location>
</feature>
<evidence type="ECO:0000313" key="5">
    <source>
        <dbReference type="Proteomes" id="UP000005240"/>
    </source>
</evidence>
<gene>
    <name evidence="3" type="ORF">PTTG_12239</name>
</gene>
<reference evidence="3" key="2">
    <citation type="submission" date="2016-05" db="EMBL/GenBank/DDBJ databases">
        <title>Comparative analysis highlights variable genome content of wheat rusts and divergence of the mating loci.</title>
        <authorList>
            <person name="Cuomo C.A."/>
            <person name="Bakkeren G."/>
            <person name="Szabo L."/>
            <person name="Khalil H."/>
            <person name="Joly D."/>
            <person name="Goldberg J."/>
            <person name="Young S."/>
            <person name="Zeng Q."/>
            <person name="Fellers J."/>
        </authorList>
    </citation>
    <scope>NUCLEOTIDE SEQUENCE [LARGE SCALE GENOMIC DNA]</scope>
    <source>
        <strain evidence="3">1-1 BBBD Race 1</strain>
    </source>
</reference>
<feature type="compositionally biased region" description="Polar residues" evidence="1">
    <location>
        <begin position="660"/>
        <end position="670"/>
    </location>
</feature>
<feature type="region of interest" description="Disordered" evidence="1">
    <location>
        <begin position="792"/>
        <end position="834"/>
    </location>
</feature>
<dbReference type="SUPFAM" id="SSF46785">
    <property type="entry name" value="Winged helix' DNA-binding domain"/>
    <property type="match status" value="1"/>
</dbReference>
<dbReference type="InterPro" id="IPR040134">
    <property type="entry name" value="PSMD12/CSN4"/>
</dbReference>
<dbReference type="AlphaFoldDB" id="A0A180GK11"/>
<evidence type="ECO:0000259" key="2">
    <source>
        <dbReference type="PROSITE" id="PS50250"/>
    </source>
</evidence>
<feature type="region of interest" description="Disordered" evidence="1">
    <location>
        <begin position="715"/>
        <end position="752"/>
    </location>
</feature>
<dbReference type="InterPro" id="IPR036388">
    <property type="entry name" value="WH-like_DNA-bd_sf"/>
</dbReference>
<dbReference type="GO" id="GO:0008541">
    <property type="term" value="C:proteasome regulatory particle, lid subcomplex"/>
    <property type="evidence" value="ECO:0007669"/>
    <property type="project" value="TreeGrafter"/>
</dbReference>
<feature type="compositionally biased region" description="Low complexity" evidence="1">
    <location>
        <begin position="743"/>
        <end position="752"/>
    </location>
</feature>
<dbReference type="OrthoDB" id="268763at2759"/>
<sequence>MAEPTARKQEKDFTKEVDELVADVGQLVKNGGLQQGLEKLLGLEKQTRNASDLSSTSRLLLEVVQIVFESKDIDGLCLHVHQLARKHGQLRQATTTMVDRVMSFLGELDQANKIKLIDSLREVTEGKIYLEVQRARLTKQLAQIREAEGAPGTANELMQELQVETFGSMERREKMDFILEQMRLLRTQEDWEKLAIVSKKINSKWLGEAENEDLKLRFYGLMISYGSKMSRHLDLCKYYRSIHECKSVEAEPAQALAALRNAVYFVILAPYDHEQSDLLHRLAQEEEELKKIEAVYDLVKCFTTPELMRWPGIQELYGPVLRKSRVFGPAGTSGLVGDIAEDDPLAGDRRWEELHKRVVEHNIRAVSRYYSRLTLERLSELLDLSPGGSERRLAQLKTVHLIQKEFALQGINVVPHPQPPSHPRMLDPSAKLIFQGALATLPSPADPASPARRKAQPPAPLAAYAVLFLDGRLECYPGDPFSVGSAHEAAKPTHILQLNPHHRWVLQATQNSPASFPFTIARQPLTLLGLDVEAMGTTNRTSLTNNTPSDSLKALKDRKHTPTLIDLQDPCPDLPPLHDHPHHAPGSARSSQLNSPASSSTSPHPTTIHPAQNTLTFAASSESARKQWITAFLSVFRLTSDLEASTSNPSLHVSPDRASAYQQHQQTPIRSTLSNSSFPNSNSNAHHTSRIPLAPIQQPRSSSSASIATSHNFSADLLSPTHSPHAGLLSHKPSSPSPPSPHSHPLSVSASSHTEMAVAVPAWIKAVRNADERKPGPDPDLLSEKAGCYASREGSLDQQPGSARMAHSFSAPAPLAGPDRPAAAAAKPAPAPSIKSFGSAVVQNLKRAGSLSEWPDYASPAHSILQRMREPDPLSDSPRPASPDPSDGAAPHQKRLWLLSA</sequence>
<organism evidence="3">
    <name type="scientific">Puccinia triticina (isolate 1-1 / race 1 (BBBD))</name>
    <name type="common">Brown leaf rust fungus</name>
    <dbReference type="NCBI Taxonomy" id="630390"/>
    <lineage>
        <taxon>Eukaryota</taxon>
        <taxon>Fungi</taxon>
        <taxon>Dikarya</taxon>
        <taxon>Basidiomycota</taxon>
        <taxon>Pucciniomycotina</taxon>
        <taxon>Pucciniomycetes</taxon>
        <taxon>Pucciniales</taxon>
        <taxon>Pucciniaceae</taxon>
        <taxon>Puccinia</taxon>
    </lineage>
</organism>